<evidence type="ECO:0000313" key="6">
    <source>
        <dbReference type="Proteomes" id="UP001227101"/>
    </source>
</evidence>
<reference evidence="5 6" key="1">
    <citation type="submission" date="2023-06" db="EMBL/GenBank/DDBJ databases">
        <authorList>
            <person name="Oyuntsetseg B."/>
            <person name="Kim S.B."/>
        </authorList>
    </citation>
    <scope>NUCLEOTIDE SEQUENCE [LARGE SCALE GENOMIC DNA]</scope>
    <source>
        <strain evidence="5 6">2-2</strain>
    </source>
</reference>
<dbReference type="PANTHER" id="PTHR44942:SF4">
    <property type="entry name" value="METHYLTRANSFERASE TYPE 11 DOMAIN-CONTAINING PROTEIN"/>
    <property type="match status" value="1"/>
</dbReference>
<proteinExistence type="inferred from homology"/>
<dbReference type="GO" id="GO:0008168">
    <property type="term" value="F:methyltransferase activity"/>
    <property type="evidence" value="ECO:0007669"/>
    <property type="project" value="UniProtKB-KW"/>
</dbReference>
<keyword evidence="3 5" id="KW-0808">Transferase</keyword>
<comment type="similarity">
    <text evidence="1">Belongs to the methyltransferase superfamily.</text>
</comment>
<sequence length="250" mass="26643">MAESFGTDVERYDRARPAYPAELVARVVAESPGPDFLDVGCGTGIEARQFRDAGCRVLGVDPDARMAEFARRGGIDVEVATFEEWDPAGRVFDAVVAGQAWHWVDPVAGPAKAAAVLRPGGLLAVFAHVFQPPAEVADALAAGIRAVLPDSPFAGESRSAAEIYEVMFTGFADGIRAAAGLGEPERWRFEWERAYTREEWLDFLPTTGGLTRLPPDALAEVLAGVGAAIDRLGGGFVLPYATLAVVARRS</sequence>
<evidence type="ECO:0000256" key="3">
    <source>
        <dbReference type="ARBA" id="ARBA00022679"/>
    </source>
</evidence>
<dbReference type="GO" id="GO:0032259">
    <property type="term" value="P:methylation"/>
    <property type="evidence" value="ECO:0007669"/>
    <property type="project" value="UniProtKB-KW"/>
</dbReference>
<evidence type="ECO:0000313" key="5">
    <source>
        <dbReference type="EMBL" id="WIV62219.1"/>
    </source>
</evidence>
<accession>A0ABY8Y311</accession>
<dbReference type="InterPro" id="IPR051052">
    <property type="entry name" value="Diverse_substrate_MTase"/>
</dbReference>
<dbReference type="InterPro" id="IPR029063">
    <property type="entry name" value="SAM-dependent_MTases_sf"/>
</dbReference>
<dbReference type="SUPFAM" id="SSF53335">
    <property type="entry name" value="S-adenosyl-L-methionine-dependent methyltransferases"/>
    <property type="match status" value="1"/>
</dbReference>
<evidence type="ECO:0000256" key="2">
    <source>
        <dbReference type="ARBA" id="ARBA00022603"/>
    </source>
</evidence>
<name>A0ABY8Y311_9PSEU</name>
<evidence type="ECO:0000259" key="4">
    <source>
        <dbReference type="Pfam" id="PF08241"/>
    </source>
</evidence>
<dbReference type="EC" id="2.1.1.-" evidence="5"/>
<dbReference type="EMBL" id="CP127173">
    <property type="protein sequence ID" value="WIV62219.1"/>
    <property type="molecule type" value="Genomic_DNA"/>
</dbReference>
<dbReference type="Gene3D" id="3.40.50.150">
    <property type="entry name" value="Vaccinia Virus protein VP39"/>
    <property type="match status" value="1"/>
</dbReference>
<protein>
    <submittedName>
        <fullName evidence="5">Class I SAM-dependent methyltransferase</fullName>
        <ecNumber evidence="5">2.1.1.-</ecNumber>
    </submittedName>
</protein>
<dbReference type="RefSeq" id="WP_285459930.1">
    <property type="nucleotide sequence ID" value="NZ_CP127173.1"/>
</dbReference>
<dbReference type="CDD" id="cd02440">
    <property type="entry name" value="AdoMet_MTases"/>
    <property type="match status" value="1"/>
</dbReference>
<keyword evidence="6" id="KW-1185">Reference proteome</keyword>
<keyword evidence="2 5" id="KW-0489">Methyltransferase</keyword>
<dbReference type="Pfam" id="PF08241">
    <property type="entry name" value="Methyltransf_11"/>
    <property type="match status" value="1"/>
</dbReference>
<evidence type="ECO:0000256" key="1">
    <source>
        <dbReference type="ARBA" id="ARBA00008361"/>
    </source>
</evidence>
<organism evidence="5 6">
    <name type="scientific">Amycolatopsis nalaikhensis</name>
    <dbReference type="NCBI Taxonomy" id="715472"/>
    <lineage>
        <taxon>Bacteria</taxon>
        <taxon>Bacillati</taxon>
        <taxon>Actinomycetota</taxon>
        <taxon>Actinomycetes</taxon>
        <taxon>Pseudonocardiales</taxon>
        <taxon>Pseudonocardiaceae</taxon>
        <taxon>Amycolatopsis</taxon>
    </lineage>
</organism>
<dbReference type="PANTHER" id="PTHR44942">
    <property type="entry name" value="METHYLTRANSF_11 DOMAIN-CONTAINING PROTEIN"/>
    <property type="match status" value="1"/>
</dbReference>
<dbReference type="InterPro" id="IPR013216">
    <property type="entry name" value="Methyltransf_11"/>
</dbReference>
<gene>
    <name evidence="5" type="ORF">QP939_36870</name>
</gene>
<dbReference type="Proteomes" id="UP001227101">
    <property type="component" value="Chromosome"/>
</dbReference>
<feature type="domain" description="Methyltransferase type 11" evidence="4">
    <location>
        <begin position="37"/>
        <end position="124"/>
    </location>
</feature>